<keyword evidence="5" id="KW-1185">Reference proteome</keyword>
<dbReference type="HOGENOM" id="CLU_951401_0_0_1"/>
<dbReference type="EnsemblProtists" id="EKX40595">
    <property type="protein sequence ID" value="EKX40595"/>
    <property type="gene ID" value="GUITHDRAFT_113381"/>
</dbReference>
<dbReference type="Proteomes" id="UP000011087">
    <property type="component" value="Unassembled WGS sequence"/>
</dbReference>
<evidence type="ECO:0000313" key="3">
    <source>
        <dbReference type="EMBL" id="EKX40595.1"/>
    </source>
</evidence>
<dbReference type="GeneID" id="17297178"/>
<feature type="region of interest" description="Disordered" evidence="2">
    <location>
        <begin position="161"/>
        <end position="198"/>
    </location>
</feature>
<dbReference type="KEGG" id="gtt:GUITHDRAFT_113381"/>
<evidence type="ECO:0000256" key="2">
    <source>
        <dbReference type="SAM" id="MobiDB-lite"/>
    </source>
</evidence>
<dbReference type="AlphaFoldDB" id="L1IXM3"/>
<feature type="compositionally biased region" description="Polar residues" evidence="2">
    <location>
        <begin position="166"/>
        <end position="183"/>
    </location>
</feature>
<protein>
    <submittedName>
        <fullName evidence="3 4">Uncharacterized protein</fullName>
    </submittedName>
</protein>
<gene>
    <name evidence="3" type="ORF">GUITHDRAFT_113381</name>
</gene>
<proteinExistence type="predicted"/>
<accession>L1IXM3</accession>
<name>L1IXM3_GUITC</name>
<reference evidence="5" key="2">
    <citation type="submission" date="2012-11" db="EMBL/GenBank/DDBJ databases">
        <authorList>
            <person name="Kuo A."/>
            <person name="Curtis B.A."/>
            <person name="Tanifuji G."/>
            <person name="Burki F."/>
            <person name="Gruber A."/>
            <person name="Irimia M."/>
            <person name="Maruyama S."/>
            <person name="Arias M.C."/>
            <person name="Ball S.G."/>
            <person name="Gile G.H."/>
            <person name="Hirakawa Y."/>
            <person name="Hopkins J.F."/>
            <person name="Rensing S.A."/>
            <person name="Schmutz J."/>
            <person name="Symeonidi A."/>
            <person name="Elias M."/>
            <person name="Eveleigh R.J."/>
            <person name="Herman E.K."/>
            <person name="Klute M.J."/>
            <person name="Nakayama T."/>
            <person name="Obornik M."/>
            <person name="Reyes-Prieto A."/>
            <person name="Armbrust E.V."/>
            <person name="Aves S.J."/>
            <person name="Beiko R.G."/>
            <person name="Coutinho P."/>
            <person name="Dacks J.B."/>
            <person name="Durnford D.G."/>
            <person name="Fast N.M."/>
            <person name="Green B.R."/>
            <person name="Grisdale C."/>
            <person name="Hempe F."/>
            <person name="Henrissat B."/>
            <person name="Hoppner M.P."/>
            <person name="Ishida K.-I."/>
            <person name="Kim E."/>
            <person name="Koreny L."/>
            <person name="Kroth P.G."/>
            <person name="Liu Y."/>
            <person name="Malik S.-B."/>
            <person name="Maier U.G."/>
            <person name="McRose D."/>
            <person name="Mock T."/>
            <person name="Neilson J.A."/>
            <person name="Onodera N.T."/>
            <person name="Poole A.M."/>
            <person name="Pritham E.J."/>
            <person name="Richards T.A."/>
            <person name="Rocap G."/>
            <person name="Roy S.W."/>
            <person name="Sarai C."/>
            <person name="Schaack S."/>
            <person name="Shirato S."/>
            <person name="Slamovits C.H."/>
            <person name="Spencer D.F."/>
            <person name="Suzuki S."/>
            <person name="Worden A.Z."/>
            <person name="Zauner S."/>
            <person name="Barry K."/>
            <person name="Bell C."/>
            <person name="Bharti A.K."/>
            <person name="Crow J.A."/>
            <person name="Grimwood J."/>
            <person name="Kramer R."/>
            <person name="Lindquist E."/>
            <person name="Lucas S."/>
            <person name="Salamov A."/>
            <person name="McFadden G.I."/>
            <person name="Lane C.E."/>
            <person name="Keeling P.J."/>
            <person name="Gray M.W."/>
            <person name="Grigoriev I.V."/>
            <person name="Archibald J.M."/>
        </authorList>
    </citation>
    <scope>NUCLEOTIDE SEQUENCE</scope>
    <source>
        <strain evidence="5">CCMP2712</strain>
    </source>
</reference>
<evidence type="ECO:0000256" key="1">
    <source>
        <dbReference type="SAM" id="Coils"/>
    </source>
</evidence>
<keyword evidence="1" id="KW-0175">Coiled coil</keyword>
<evidence type="ECO:0000313" key="4">
    <source>
        <dbReference type="EnsemblProtists" id="EKX40595"/>
    </source>
</evidence>
<evidence type="ECO:0000313" key="5">
    <source>
        <dbReference type="Proteomes" id="UP000011087"/>
    </source>
</evidence>
<dbReference type="EMBL" id="JH993030">
    <property type="protein sequence ID" value="EKX40595.1"/>
    <property type="molecule type" value="Genomic_DNA"/>
</dbReference>
<reference evidence="3 5" key="1">
    <citation type="journal article" date="2012" name="Nature">
        <title>Algal genomes reveal evolutionary mosaicism and the fate of nucleomorphs.</title>
        <authorList>
            <consortium name="DOE Joint Genome Institute"/>
            <person name="Curtis B.A."/>
            <person name="Tanifuji G."/>
            <person name="Burki F."/>
            <person name="Gruber A."/>
            <person name="Irimia M."/>
            <person name="Maruyama S."/>
            <person name="Arias M.C."/>
            <person name="Ball S.G."/>
            <person name="Gile G.H."/>
            <person name="Hirakawa Y."/>
            <person name="Hopkins J.F."/>
            <person name="Kuo A."/>
            <person name="Rensing S.A."/>
            <person name="Schmutz J."/>
            <person name="Symeonidi A."/>
            <person name="Elias M."/>
            <person name="Eveleigh R.J."/>
            <person name="Herman E.K."/>
            <person name="Klute M.J."/>
            <person name="Nakayama T."/>
            <person name="Obornik M."/>
            <person name="Reyes-Prieto A."/>
            <person name="Armbrust E.V."/>
            <person name="Aves S.J."/>
            <person name="Beiko R.G."/>
            <person name="Coutinho P."/>
            <person name="Dacks J.B."/>
            <person name="Durnford D.G."/>
            <person name="Fast N.M."/>
            <person name="Green B.R."/>
            <person name="Grisdale C.J."/>
            <person name="Hempel F."/>
            <person name="Henrissat B."/>
            <person name="Hoppner M.P."/>
            <person name="Ishida K."/>
            <person name="Kim E."/>
            <person name="Koreny L."/>
            <person name="Kroth P.G."/>
            <person name="Liu Y."/>
            <person name="Malik S.B."/>
            <person name="Maier U.G."/>
            <person name="McRose D."/>
            <person name="Mock T."/>
            <person name="Neilson J.A."/>
            <person name="Onodera N.T."/>
            <person name="Poole A.M."/>
            <person name="Pritham E.J."/>
            <person name="Richards T.A."/>
            <person name="Rocap G."/>
            <person name="Roy S.W."/>
            <person name="Sarai C."/>
            <person name="Schaack S."/>
            <person name="Shirato S."/>
            <person name="Slamovits C.H."/>
            <person name="Spencer D.F."/>
            <person name="Suzuki S."/>
            <person name="Worden A.Z."/>
            <person name="Zauner S."/>
            <person name="Barry K."/>
            <person name="Bell C."/>
            <person name="Bharti A.K."/>
            <person name="Crow J.A."/>
            <person name="Grimwood J."/>
            <person name="Kramer R."/>
            <person name="Lindquist E."/>
            <person name="Lucas S."/>
            <person name="Salamov A."/>
            <person name="McFadden G.I."/>
            <person name="Lane C.E."/>
            <person name="Keeling P.J."/>
            <person name="Gray M.W."/>
            <person name="Grigoriev I.V."/>
            <person name="Archibald J.M."/>
        </authorList>
    </citation>
    <scope>NUCLEOTIDE SEQUENCE</scope>
    <source>
        <strain evidence="3 5">CCMP2712</strain>
    </source>
</reference>
<reference evidence="4" key="3">
    <citation type="submission" date="2016-03" db="UniProtKB">
        <authorList>
            <consortium name="EnsemblProtists"/>
        </authorList>
    </citation>
    <scope>IDENTIFICATION</scope>
</reference>
<dbReference type="PaxDb" id="55529-EKX40595"/>
<dbReference type="RefSeq" id="XP_005827575.1">
    <property type="nucleotide sequence ID" value="XM_005827518.1"/>
</dbReference>
<feature type="coiled-coil region" evidence="1">
    <location>
        <begin position="35"/>
        <end position="111"/>
    </location>
</feature>
<organism evidence="3">
    <name type="scientific">Guillardia theta (strain CCMP2712)</name>
    <name type="common">Cryptophyte</name>
    <dbReference type="NCBI Taxonomy" id="905079"/>
    <lineage>
        <taxon>Eukaryota</taxon>
        <taxon>Cryptophyceae</taxon>
        <taxon>Pyrenomonadales</taxon>
        <taxon>Geminigeraceae</taxon>
        <taxon>Guillardia</taxon>
    </lineage>
</organism>
<sequence length="293" mass="32685">MDLKWKCMEAQEICSDVVESFHSTRESIASQADADQALKQKLRDYELKLSASQKKIKSLEDELKESNVKRNRISKLEHDLETYTSVQDTKISSMQAQIRELQLKLHAEQVKNSELKRGLEYSRSNPASYDKMDKYGSDGGVSDRHHFEYCMSLLRDANRESVFSEAKTQSQASHTSDAMNNGSDPEERTFGTSLGGRFEGNGACANNRSDYTALNDPVDVSHSSFSKQTSKDLIFPQSPRREIKKETSWGAQTSTQAGSQFEQLRPATQSGITPGSLTALAIHGGLEVKKCEA</sequence>